<name>A0A3G1B5M5_9ARCH</name>
<dbReference type="CDD" id="cd01097">
    <property type="entry name" value="Tetrahydromethanopterin_reductase"/>
    <property type="match status" value="1"/>
</dbReference>
<dbReference type="Gene3D" id="3.20.20.30">
    <property type="entry name" value="Luciferase-like domain"/>
    <property type="match status" value="1"/>
</dbReference>
<dbReference type="KEGG" id="tah:SU86_001930"/>
<evidence type="ECO:0000313" key="3">
    <source>
        <dbReference type="EMBL" id="AJZ75343.1"/>
    </source>
</evidence>
<keyword evidence="4" id="KW-1185">Reference proteome</keyword>
<feature type="domain" description="Luciferase-like" evidence="2">
    <location>
        <begin position="12"/>
        <end position="295"/>
    </location>
</feature>
<dbReference type="AlphaFoldDB" id="A0A3G1B5M5"/>
<evidence type="ECO:0000313" key="4">
    <source>
        <dbReference type="Proteomes" id="UP000266745"/>
    </source>
</evidence>
<dbReference type="InterPro" id="IPR050564">
    <property type="entry name" value="F420-G6PD/mer"/>
</dbReference>
<accession>A0A3G1B5M5</accession>
<proteinExistence type="predicted"/>
<gene>
    <name evidence="3" type="ORF">SU86_001930</name>
</gene>
<dbReference type="GeneID" id="24875142"/>
<organism evidence="3 4">
    <name type="scientific">Candidatus Nitrosotenuis cloacae</name>
    <dbReference type="NCBI Taxonomy" id="1603555"/>
    <lineage>
        <taxon>Archaea</taxon>
        <taxon>Nitrososphaerota</taxon>
        <taxon>Candidatus Nitrosotenuis</taxon>
    </lineage>
</organism>
<reference evidence="3 4" key="1">
    <citation type="journal article" date="2016" name="Sci. Rep.">
        <title>A novel ammonia-oxidizing archaeon from wastewater treatment plant: Its enrichment, physiological and genomic characteristics.</title>
        <authorList>
            <person name="Li Y."/>
            <person name="Ding K."/>
            <person name="Wen X."/>
            <person name="Zhang B."/>
            <person name="Shen B."/>
            <person name="Yang Y."/>
        </authorList>
    </citation>
    <scope>NUCLEOTIDE SEQUENCE [LARGE SCALE GENOMIC DNA]</scope>
    <source>
        <strain evidence="3 4">SAT1</strain>
    </source>
</reference>
<dbReference type="EMBL" id="CP011097">
    <property type="protein sequence ID" value="AJZ75343.1"/>
    <property type="molecule type" value="Genomic_DNA"/>
</dbReference>
<dbReference type="RefSeq" id="WP_048187873.1">
    <property type="nucleotide sequence ID" value="NZ_CP011097.1"/>
</dbReference>
<evidence type="ECO:0000256" key="1">
    <source>
        <dbReference type="ARBA" id="ARBA00023002"/>
    </source>
</evidence>
<dbReference type="Proteomes" id="UP000266745">
    <property type="component" value="Chromosome"/>
</dbReference>
<dbReference type="InterPro" id="IPR011251">
    <property type="entry name" value="Luciferase-like_dom"/>
</dbReference>
<keyword evidence="1" id="KW-0560">Oxidoreductase</keyword>
<sequence length="320" mass="35731">MKLSYSLGSLLSVNEVLQCAGKTAKAKPDTVWIPETWGMENFAMLSAISSRTKSKIGSSIINIYSRSPSLIAMGAATIDSISNQRLILGLGTSSVPIIQGLHGYAFERPLQRMKETVEIVRLALSGKKIDYSGQIFSLKGFTLLIKPPRPAIPIYIAAINQKMTELTWRIADGVIFYLRPISEMKSTISKMQKKRTIDVACQLISSVSENGEQAKERVRKTLAFYISVGEIYRKFLAENGFKKETDNIYGEYQKSGFKSNHELVSDHMLESLTISGTPQECKKQLKKFYNAGITHPIMQFNPIDDVGKSFDLFTKTFSDV</sequence>
<dbReference type="STRING" id="1603555.SU86_001930"/>
<dbReference type="PANTHER" id="PTHR43244:SF1">
    <property type="entry name" value="5,10-METHYLENETETRAHYDROMETHANOPTERIN REDUCTASE"/>
    <property type="match status" value="1"/>
</dbReference>
<dbReference type="GO" id="GO:0016705">
    <property type="term" value="F:oxidoreductase activity, acting on paired donors, with incorporation or reduction of molecular oxygen"/>
    <property type="evidence" value="ECO:0007669"/>
    <property type="project" value="InterPro"/>
</dbReference>
<dbReference type="SUPFAM" id="SSF51679">
    <property type="entry name" value="Bacterial luciferase-like"/>
    <property type="match status" value="1"/>
</dbReference>
<evidence type="ECO:0000259" key="2">
    <source>
        <dbReference type="Pfam" id="PF00296"/>
    </source>
</evidence>
<dbReference type="Pfam" id="PF00296">
    <property type="entry name" value="Bac_luciferase"/>
    <property type="match status" value="1"/>
</dbReference>
<dbReference type="PANTHER" id="PTHR43244">
    <property type="match status" value="1"/>
</dbReference>
<protein>
    <submittedName>
        <fullName evidence="3">Oxidoreductase</fullName>
    </submittedName>
</protein>
<dbReference type="OrthoDB" id="194060at2157"/>
<dbReference type="InterPro" id="IPR036661">
    <property type="entry name" value="Luciferase-like_sf"/>
</dbReference>